<feature type="signal peptide" evidence="1">
    <location>
        <begin position="1"/>
        <end position="18"/>
    </location>
</feature>
<dbReference type="Proteomes" id="UP000663864">
    <property type="component" value="Unassembled WGS sequence"/>
</dbReference>
<dbReference type="EMBL" id="CAJNOT010000871">
    <property type="protein sequence ID" value="CAF1099118.1"/>
    <property type="molecule type" value="Genomic_DNA"/>
</dbReference>
<proteinExistence type="predicted"/>
<evidence type="ECO:0000256" key="1">
    <source>
        <dbReference type="SAM" id="SignalP"/>
    </source>
</evidence>
<dbReference type="EMBL" id="CAJOBD010008009">
    <property type="protein sequence ID" value="CAF4101444.1"/>
    <property type="molecule type" value="Genomic_DNA"/>
</dbReference>
<comment type="caution">
    <text evidence="3">The sequence shown here is derived from an EMBL/GenBank/DDBJ whole genome shotgun (WGS) entry which is preliminary data.</text>
</comment>
<accession>A0A819UVX4</accession>
<reference evidence="3" key="1">
    <citation type="submission" date="2021-02" db="EMBL/GenBank/DDBJ databases">
        <authorList>
            <person name="Nowell W R."/>
        </authorList>
    </citation>
    <scope>NUCLEOTIDE SEQUENCE</scope>
</reference>
<organism evidence="3 4">
    <name type="scientific">Rotaria sordida</name>
    <dbReference type="NCBI Taxonomy" id="392033"/>
    <lineage>
        <taxon>Eukaryota</taxon>
        <taxon>Metazoa</taxon>
        <taxon>Spiralia</taxon>
        <taxon>Gnathifera</taxon>
        <taxon>Rotifera</taxon>
        <taxon>Eurotatoria</taxon>
        <taxon>Bdelloidea</taxon>
        <taxon>Philodinida</taxon>
        <taxon>Philodinidae</taxon>
        <taxon>Rotaria</taxon>
    </lineage>
</organism>
<sequence length="138" mass="16111">MIRLILFSTFFMILTTKGQFDAVYQFYGQSSVDSTKELHKLSRSLEKSPTFIQSRRYHFDQLTRDIYDLDHPLSFIAPISSSYYYSYSGLGTQLSISSQEACRLTNNFCLSDYQCCSEKCRCIKWSIVGKMSCWKKCF</sequence>
<gene>
    <name evidence="3" type="ORF">JBS370_LOCUS31751</name>
    <name evidence="2" type="ORF">ZHD862_LOCUS17498</name>
</gene>
<evidence type="ECO:0000313" key="4">
    <source>
        <dbReference type="Proteomes" id="UP000663836"/>
    </source>
</evidence>
<keyword evidence="1" id="KW-0732">Signal</keyword>
<dbReference type="Proteomes" id="UP000663836">
    <property type="component" value="Unassembled WGS sequence"/>
</dbReference>
<name>A0A819UVX4_9BILA</name>
<feature type="chain" id="PRO_5036236139" evidence="1">
    <location>
        <begin position="19"/>
        <end position="138"/>
    </location>
</feature>
<evidence type="ECO:0000313" key="3">
    <source>
        <dbReference type="EMBL" id="CAF4101444.1"/>
    </source>
</evidence>
<evidence type="ECO:0000313" key="2">
    <source>
        <dbReference type="EMBL" id="CAF1099118.1"/>
    </source>
</evidence>
<protein>
    <submittedName>
        <fullName evidence="3">Uncharacterized protein</fullName>
    </submittedName>
</protein>
<dbReference type="AlphaFoldDB" id="A0A819UVX4"/>